<feature type="compositionally biased region" description="Low complexity" evidence="1">
    <location>
        <begin position="944"/>
        <end position="953"/>
    </location>
</feature>
<organism evidence="3 4">
    <name type="scientific">Rhabdobacter roseus</name>
    <dbReference type="NCBI Taxonomy" id="1655419"/>
    <lineage>
        <taxon>Bacteria</taxon>
        <taxon>Pseudomonadati</taxon>
        <taxon>Bacteroidota</taxon>
        <taxon>Cytophagia</taxon>
        <taxon>Cytophagales</taxon>
        <taxon>Cytophagaceae</taxon>
        <taxon>Rhabdobacter</taxon>
    </lineage>
</organism>
<dbReference type="Gene3D" id="4.10.1080.10">
    <property type="entry name" value="TSP type-3 repeat"/>
    <property type="match status" value="1"/>
</dbReference>
<evidence type="ECO:0000313" key="4">
    <source>
        <dbReference type="Proteomes" id="UP000557307"/>
    </source>
</evidence>
<evidence type="ECO:0000313" key="3">
    <source>
        <dbReference type="EMBL" id="MBB5282792.1"/>
    </source>
</evidence>
<evidence type="ECO:0008006" key="5">
    <source>
        <dbReference type="Google" id="ProtNLM"/>
    </source>
</evidence>
<keyword evidence="4" id="KW-1185">Reference proteome</keyword>
<feature type="region of interest" description="Disordered" evidence="1">
    <location>
        <begin position="625"/>
        <end position="660"/>
    </location>
</feature>
<evidence type="ECO:0000256" key="2">
    <source>
        <dbReference type="SAM" id="SignalP"/>
    </source>
</evidence>
<evidence type="ECO:0000256" key="1">
    <source>
        <dbReference type="SAM" id="MobiDB-lite"/>
    </source>
</evidence>
<dbReference type="Proteomes" id="UP000557307">
    <property type="component" value="Unassembled WGS sequence"/>
</dbReference>
<name>A0A840TML5_9BACT</name>
<dbReference type="PANTHER" id="PTHR10199">
    <property type="entry name" value="THROMBOSPONDIN"/>
    <property type="match status" value="1"/>
</dbReference>
<accession>A0A840TML5</accession>
<feature type="region of interest" description="Disordered" evidence="1">
    <location>
        <begin position="875"/>
        <end position="975"/>
    </location>
</feature>
<feature type="region of interest" description="Disordered" evidence="1">
    <location>
        <begin position="682"/>
        <end position="714"/>
    </location>
</feature>
<keyword evidence="2" id="KW-0732">Signal</keyword>
<gene>
    <name evidence="3" type="ORF">HNQ92_000913</name>
</gene>
<feature type="region of interest" description="Disordered" evidence="1">
    <location>
        <begin position="741"/>
        <end position="854"/>
    </location>
</feature>
<dbReference type="PANTHER" id="PTHR10199:SF119">
    <property type="entry name" value="RE20510P"/>
    <property type="match status" value="1"/>
</dbReference>
<protein>
    <recommendedName>
        <fullName evidence="5">Thrombospondin type 3 repeat-containing protein</fullName>
    </recommendedName>
</protein>
<comment type="caution">
    <text evidence="3">The sequence shown here is derived from an EMBL/GenBank/DDBJ whole genome shotgun (WGS) entry which is preliminary data.</text>
</comment>
<dbReference type="SUPFAM" id="SSF103647">
    <property type="entry name" value="TSP type-3 repeat"/>
    <property type="match status" value="4"/>
</dbReference>
<reference evidence="3 4" key="1">
    <citation type="submission" date="2020-08" db="EMBL/GenBank/DDBJ databases">
        <title>Genomic Encyclopedia of Type Strains, Phase IV (KMG-IV): sequencing the most valuable type-strain genomes for metagenomic binning, comparative biology and taxonomic classification.</title>
        <authorList>
            <person name="Goeker M."/>
        </authorList>
    </citation>
    <scope>NUCLEOTIDE SEQUENCE [LARGE SCALE GENOMIC DNA]</scope>
    <source>
        <strain evidence="3 4">DSM 105074</strain>
    </source>
</reference>
<feature type="compositionally biased region" description="Acidic residues" evidence="1">
    <location>
        <begin position="820"/>
        <end position="835"/>
    </location>
</feature>
<feature type="compositionally biased region" description="Basic and acidic residues" evidence="1">
    <location>
        <begin position="775"/>
        <end position="791"/>
    </location>
</feature>
<dbReference type="EMBL" id="JACHGF010000001">
    <property type="protein sequence ID" value="MBB5282792.1"/>
    <property type="molecule type" value="Genomic_DNA"/>
</dbReference>
<feature type="compositionally biased region" description="Acidic residues" evidence="1">
    <location>
        <begin position="880"/>
        <end position="896"/>
    </location>
</feature>
<feature type="compositionally biased region" description="Acidic residues" evidence="1">
    <location>
        <begin position="750"/>
        <end position="765"/>
    </location>
</feature>
<feature type="compositionally biased region" description="Acidic residues" evidence="1">
    <location>
        <begin position="628"/>
        <end position="640"/>
    </location>
</feature>
<feature type="signal peptide" evidence="2">
    <location>
        <begin position="1"/>
        <end position="34"/>
    </location>
</feature>
<dbReference type="GO" id="GO:0005509">
    <property type="term" value="F:calcium ion binding"/>
    <property type="evidence" value="ECO:0007669"/>
    <property type="project" value="InterPro"/>
</dbReference>
<proteinExistence type="predicted"/>
<dbReference type="AlphaFoldDB" id="A0A840TML5"/>
<feature type="compositionally biased region" description="Basic and acidic residues" evidence="1">
    <location>
        <begin position="914"/>
        <end position="930"/>
    </location>
</feature>
<feature type="chain" id="PRO_5032523294" description="Thrombospondin type 3 repeat-containing protein" evidence="2">
    <location>
        <begin position="35"/>
        <end position="1133"/>
    </location>
</feature>
<sequence>MKNSTLLKCPSRVYTLWTFLTLLLATSFSGASFAQTVTPCYRPIIGAGVQARVIQNGVVDVNSSAFSPLSNISDGNASNYATNQTVLGVVDQVGVSVLSSMTYPAGWRAGFVVEVTGGLLSAGVLDAISIQTLNNGTVVDTKTSGTGLGVTLLGAGASGKLYLNFASSGAFNEVRFLLTSAVALNLAANSLRVYHAMAFDPNCGYEDSNNICEDQIAGPGTVVNYNAGLLNVLGSLTNRDNIINGNKNSSAQLTLPAGTSLLSTPIYVGVTDLYHVYPSGNKAGFVIRANSALLSATVLNNVKIQTYLFGDLVGEATFDNGNGLLSLNALSFGANDRKKLEFTSPGKFNEVRIVFGSGIDVNTAAVDIYYAYESGPDCGDCRSYFTDASPTPAGAIAGSIISTNNYPGCTPVVLVNACNWTGAFGLLSGLTNGVTNGSNVLTPSQSDFARVTVNVGALGAGARLTVASSSLQPANSFAGFEIARDNNGLLGLLDVSALGGITVRAFNGTTEVGAISGAALLNVGLLTGTGGRTVIGFRPSAQYNRLVFEVNSGLVSADIEYRVYNAFVILDDDGDGVPNCIDQCPTGDDSIDSDGDGIPDCNDACNGSNNKSALIDTDGDGLFNNCDTDSDNDGIPDSVEDTNGNGDPNDDDADGDGIPNYLDLDSDNDGILDLYESGLTPEQIQANDPDGNGVLNGQNPVAVTTPRDTDGDGVPDYLDLDSDNDGILDLYESGITGYVDANNDGVVDGPDADNDGIQDSVDNDDATFGSPGAPKPRDTDGDNVPDYRDLDSDNDGINDIIESGIPGLIDANNDGIVDGPDADGDGIQDSADNDDGVFGSPGSTLPVDTDNDNVPDYRDLDSDNDSISDLVESGQTGYLDADDDGVVDGPDTDGDGIQDSVDGSPTFGDAGTTDPRDTDNDGTPDYRDLDSDGDNTFDIDENGYGDLDGNNDGTIDNPEDPDGDGIANNDGLDFKPDDFGGLGEGPRALPDLIASLLANGSTLDQNQERDVVITIINQGAGATTAPVTFEIPKINPTFSISIDPNAITADVLGGTAVANSEWTFVEQGSRYLVTLNEPNSIQPGANKRLVIRITATGTKTSTATLTVQVFEGTGGGETPVTNNIGTYKIGINQ</sequence>
<feature type="compositionally biased region" description="Acidic residues" evidence="1">
    <location>
        <begin position="931"/>
        <end position="943"/>
    </location>
</feature>
<dbReference type="InterPro" id="IPR028974">
    <property type="entry name" value="TSP_type-3_rpt"/>
</dbReference>